<proteinExistence type="predicted"/>
<reference evidence="1" key="1">
    <citation type="journal article" date="2015" name="Nature">
        <title>Complex archaea that bridge the gap between prokaryotes and eukaryotes.</title>
        <authorList>
            <person name="Spang A."/>
            <person name="Saw J.H."/>
            <person name="Jorgensen S.L."/>
            <person name="Zaremba-Niedzwiedzka K."/>
            <person name="Martijn J."/>
            <person name="Lind A.E."/>
            <person name="van Eijk R."/>
            <person name="Schleper C."/>
            <person name="Guy L."/>
            <person name="Ettema T.J."/>
        </authorList>
    </citation>
    <scope>NUCLEOTIDE SEQUENCE</scope>
</reference>
<evidence type="ECO:0000313" key="1">
    <source>
        <dbReference type="EMBL" id="KKM78907.1"/>
    </source>
</evidence>
<name>A0A0F9NC08_9ZZZZ</name>
<gene>
    <name evidence="1" type="ORF">LCGC14_1355160</name>
</gene>
<dbReference type="AlphaFoldDB" id="A0A0F9NC08"/>
<accession>A0A0F9NC08</accession>
<organism evidence="1">
    <name type="scientific">marine sediment metagenome</name>
    <dbReference type="NCBI Taxonomy" id="412755"/>
    <lineage>
        <taxon>unclassified sequences</taxon>
        <taxon>metagenomes</taxon>
        <taxon>ecological metagenomes</taxon>
    </lineage>
</organism>
<comment type="caution">
    <text evidence="1">The sequence shown here is derived from an EMBL/GenBank/DDBJ whole genome shotgun (WGS) entry which is preliminary data.</text>
</comment>
<sequence length="66" mass="7931">MNVTEEEKELQKEIVSDQAKQAMWIYEAINKNKHTGNLLCVCRRRVPIWQMYHCYHCGLWLCEKCS</sequence>
<evidence type="ECO:0008006" key="2">
    <source>
        <dbReference type="Google" id="ProtNLM"/>
    </source>
</evidence>
<dbReference type="EMBL" id="LAZR01008414">
    <property type="protein sequence ID" value="KKM78907.1"/>
    <property type="molecule type" value="Genomic_DNA"/>
</dbReference>
<protein>
    <recommendedName>
        <fullName evidence="2">B box-type domain-containing protein</fullName>
    </recommendedName>
</protein>
<feature type="non-terminal residue" evidence="1">
    <location>
        <position position="66"/>
    </location>
</feature>